<dbReference type="SUPFAM" id="SSF54928">
    <property type="entry name" value="RNA-binding domain, RBD"/>
    <property type="match status" value="1"/>
</dbReference>
<geneLocation type="mitochondrion" evidence="5"/>
<reference evidence="5 7" key="2">
    <citation type="submission" date="2018-03" db="EMBL/GenBank/DDBJ databases">
        <authorList>
            <person name="Fogelqvist J."/>
        </authorList>
    </citation>
    <scope>NUCLEOTIDE SEQUENCE [LARGE SCALE GENOMIC DNA]</scope>
</reference>
<reference evidence="4 6" key="1">
    <citation type="submission" date="2015-02" db="EMBL/GenBank/DDBJ databases">
        <authorList>
            <person name="Chooi Y.-H."/>
        </authorList>
    </citation>
    <scope>NUCLEOTIDE SEQUENCE [LARGE SCALE GENOMIC DNA]</scope>
    <source>
        <strain evidence="4">E3</strain>
    </source>
</reference>
<keyword evidence="1 2" id="KW-0694">RNA-binding</keyword>
<evidence type="ECO:0000313" key="5">
    <source>
        <dbReference type="EMBL" id="SPQ97231.1"/>
    </source>
</evidence>
<dbReference type="PANTHER" id="PTHR45880:SF1">
    <property type="entry name" value="RNA-BINDING MOTIF PROTEIN, X-LINKED 2"/>
    <property type="match status" value="1"/>
</dbReference>
<keyword evidence="5" id="KW-0496">Mitochondrion</keyword>
<dbReference type="PROSITE" id="PS50102">
    <property type="entry name" value="RRM"/>
    <property type="match status" value="1"/>
</dbReference>
<dbReference type="GO" id="GO:0005686">
    <property type="term" value="C:U2 snRNP"/>
    <property type="evidence" value="ECO:0007669"/>
    <property type="project" value="TreeGrafter"/>
</dbReference>
<dbReference type="GO" id="GO:0000398">
    <property type="term" value="P:mRNA splicing, via spliceosome"/>
    <property type="evidence" value="ECO:0007669"/>
    <property type="project" value="InterPro"/>
</dbReference>
<dbReference type="Pfam" id="PF00076">
    <property type="entry name" value="RRM_1"/>
    <property type="match status" value="1"/>
</dbReference>
<evidence type="ECO:0000256" key="1">
    <source>
        <dbReference type="ARBA" id="ARBA00022884"/>
    </source>
</evidence>
<dbReference type="CDD" id="cd12411">
    <property type="entry name" value="RRM_ist3_like"/>
    <property type="match status" value="1"/>
</dbReference>
<keyword evidence="6" id="KW-1185">Reference proteome</keyword>
<dbReference type="InterPro" id="IPR012677">
    <property type="entry name" value="Nucleotide-bd_a/b_plait_sf"/>
</dbReference>
<dbReference type="InterPro" id="IPR045844">
    <property type="entry name" value="RRM_Ist3-like"/>
</dbReference>
<dbReference type="STRING" id="37360.A0A0G4IVR9"/>
<dbReference type="EMBL" id="OVEO01000007">
    <property type="protein sequence ID" value="SPQ97231.1"/>
    <property type="molecule type" value="Genomic_DNA"/>
</dbReference>
<organism evidence="4 6">
    <name type="scientific">Plasmodiophora brassicae</name>
    <name type="common">Clubroot disease agent</name>
    <dbReference type="NCBI Taxonomy" id="37360"/>
    <lineage>
        <taxon>Eukaryota</taxon>
        <taxon>Sar</taxon>
        <taxon>Rhizaria</taxon>
        <taxon>Endomyxa</taxon>
        <taxon>Phytomyxea</taxon>
        <taxon>Plasmodiophorida</taxon>
        <taxon>Plasmodiophoridae</taxon>
        <taxon>Plasmodiophora</taxon>
    </lineage>
</organism>
<dbReference type="Gene3D" id="3.30.70.330">
    <property type="match status" value="1"/>
</dbReference>
<evidence type="ECO:0000313" key="7">
    <source>
        <dbReference type="Proteomes" id="UP000290189"/>
    </source>
</evidence>
<feature type="domain" description="RRM" evidence="3">
    <location>
        <begin position="68"/>
        <end position="146"/>
    </location>
</feature>
<dbReference type="InterPro" id="IPR035979">
    <property type="entry name" value="RBD_domain_sf"/>
</dbReference>
<dbReference type="EMBL" id="CDSF01000090">
    <property type="protein sequence ID" value="CEO99219.1"/>
    <property type="molecule type" value="Genomic_DNA"/>
</dbReference>
<evidence type="ECO:0000313" key="6">
    <source>
        <dbReference type="Proteomes" id="UP000039324"/>
    </source>
</evidence>
<evidence type="ECO:0000313" key="4">
    <source>
        <dbReference type="EMBL" id="CEO99219.1"/>
    </source>
</evidence>
<dbReference type="InterPro" id="IPR000504">
    <property type="entry name" value="RRM_dom"/>
</dbReference>
<proteinExistence type="predicted"/>
<dbReference type="GO" id="GO:0003723">
    <property type="term" value="F:RNA binding"/>
    <property type="evidence" value="ECO:0007669"/>
    <property type="project" value="UniProtKB-UniRule"/>
</dbReference>
<evidence type="ECO:0000256" key="2">
    <source>
        <dbReference type="PROSITE-ProRule" id="PRU00176"/>
    </source>
</evidence>
<protein>
    <recommendedName>
        <fullName evidence="3">RRM domain-containing protein</fullName>
    </recommendedName>
</protein>
<dbReference type="Proteomes" id="UP000290189">
    <property type="component" value="Unassembled WGS sequence"/>
</dbReference>
<dbReference type="SMART" id="SM00360">
    <property type="entry name" value="RRM"/>
    <property type="match status" value="1"/>
</dbReference>
<evidence type="ECO:0000259" key="3">
    <source>
        <dbReference type="PROSITE" id="PS50102"/>
    </source>
</evidence>
<dbReference type="GO" id="GO:0071011">
    <property type="term" value="C:precatalytic spliceosome"/>
    <property type="evidence" value="ECO:0007669"/>
    <property type="project" value="TreeGrafter"/>
</dbReference>
<name>A0A0G4IVR9_PLABS</name>
<dbReference type="InterPro" id="IPR051847">
    <property type="entry name" value="RNA_proc/Spliceosome_comp"/>
</dbReference>
<gene>
    <name evidence="4" type="ORF">PBRA_001126</name>
    <name evidence="5" type="ORF">PLBR_LOCUS4446</name>
</gene>
<dbReference type="AlphaFoldDB" id="A0A0G4IVR9"/>
<dbReference type="Proteomes" id="UP000039324">
    <property type="component" value="Unassembled WGS sequence"/>
</dbReference>
<dbReference type="OrthoDB" id="2573941at2759"/>
<dbReference type="PANTHER" id="PTHR45880">
    <property type="entry name" value="RNA-BINDING MOTIF PROTEIN, X-LINKED 2"/>
    <property type="match status" value="1"/>
</dbReference>
<accession>A0A0G4IVR9</accession>
<sequence length="234" mass="26167">MLCPSSKTMGWMGPGTTIWTKAAAADCVEVQLGVVMNRIKEIERINKVEVEAGVSDAGSWHAQYKSSAYVIASGLDYRLSEGDLLVVFSQCGEIVDLNLIRDKDTGKSRGFAFIAYEDQRSTVLAVDNFNGAKVAGRVICVDHVAQYRRPKTSLKAGEEGVNETDEDYDTRRRRIWDYTADRRVVLPTTSEEPADVSRELVDEDAQMKRIEAIRQKRKLRQEQEATEAARSAKS</sequence>
<dbReference type="GO" id="GO:0071013">
    <property type="term" value="C:catalytic step 2 spliceosome"/>
    <property type="evidence" value="ECO:0007669"/>
    <property type="project" value="TreeGrafter"/>
</dbReference>